<keyword evidence="3" id="KW-1185">Reference proteome</keyword>
<organism evidence="2 3">
    <name type="scientific">Lentinus brumalis</name>
    <dbReference type="NCBI Taxonomy" id="2498619"/>
    <lineage>
        <taxon>Eukaryota</taxon>
        <taxon>Fungi</taxon>
        <taxon>Dikarya</taxon>
        <taxon>Basidiomycota</taxon>
        <taxon>Agaricomycotina</taxon>
        <taxon>Agaricomycetes</taxon>
        <taxon>Polyporales</taxon>
        <taxon>Polyporaceae</taxon>
        <taxon>Lentinus</taxon>
    </lineage>
</organism>
<dbReference type="OrthoDB" id="2767786at2759"/>
<protein>
    <recommendedName>
        <fullName evidence="1">F-box domain-containing protein</fullName>
    </recommendedName>
</protein>
<gene>
    <name evidence="2" type="ORF">OH76DRAFT_137109</name>
</gene>
<reference evidence="2 3" key="1">
    <citation type="journal article" date="2018" name="Biotechnol. Biofuels">
        <title>Integrative visual omics of the white-rot fungus Polyporus brumalis exposes the biotechnological potential of its oxidative enzymes for delignifying raw plant biomass.</title>
        <authorList>
            <person name="Miyauchi S."/>
            <person name="Rancon A."/>
            <person name="Drula E."/>
            <person name="Hage H."/>
            <person name="Chaduli D."/>
            <person name="Favel A."/>
            <person name="Grisel S."/>
            <person name="Henrissat B."/>
            <person name="Herpoel-Gimbert I."/>
            <person name="Ruiz-Duenas F.J."/>
            <person name="Chevret D."/>
            <person name="Hainaut M."/>
            <person name="Lin J."/>
            <person name="Wang M."/>
            <person name="Pangilinan J."/>
            <person name="Lipzen A."/>
            <person name="Lesage-Meessen L."/>
            <person name="Navarro D."/>
            <person name="Riley R."/>
            <person name="Grigoriev I.V."/>
            <person name="Zhou S."/>
            <person name="Raouche S."/>
            <person name="Rosso M.N."/>
        </authorList>
    </citation>
    <scope>NUCLEOTIDE SEQUENCE [LARGE SCALE GENOMIC DNA]</scope>
    <source>
        <strain evidence="2 3">BRFM 1820</strain>
    </source>
</reference>
<sequence length="602" mass="67667">MRSVPHHCHQQYRASRCLLELYLKSRNTVTVQRIVTYSRINTGLGMEVSAEEALSPKLRTQADIINQLNDIQSKRREMMDLDTLRAFNAEELRLRTLWNSSLPVNHLPNEVLVGIFRLDADESMSEFPMSMRWVRLMLVCKYWREVASTPTLWSNIAVFGPAAAWLDLCLVRSAETTLRISLTKPTPEMIRHIASYSNRIEAIAIYDPEHPPSNITGDNLIPLEAPMPILHHLIIDGQAAFIDIDLTSARYPVLRSLDLRFAAIVSDTNLYAGLRRLSLTACRYRDGPTLKQFSDALRVATRLESLSISGVLVGLPHKGMPPGSPPLAFPHLSNFYLEESLEDARPFMTLLRLPPTCSISVRGRSDSRVDEWEEITISELLPRRDDTRSEALPMLSSPTAVELIMNKGDYILHATSTTCGAIYFSIASNPLANWELFLEVGLREVVRVFGAAPVGRLRVTGDHRAFSLATAWREVFEAFPMLDTLEVSGAGSPSGLWRGLRMAEPAIIQSPDNGRALAACPNLRTVSVVRCVDGRSKTVSVQFFEAMLDCLRHRAKDDARLEALHLTLSPGREDFDRLKHRYLSHVQELVEHVSYDVYDGVD</sequence>
<dbReference type="SUPFAM" id="SSF81383">
    <property type="entry name" value="F-box domain"/>
    <property type="match status" value="1"/>
</dbReference>
<dbReference type="PROSITE" id="PS50181">
    <property type="entry name" value="FBOX"/>
    <property type="match status" value="1"/>
</dbReference>
<dbReference type="Proteomes" id="UP000256964">
    <property type="component" value="Unassembled WGS sequence"/>
</dbReference>
<dbReference type="AlphaFoldDB" id="A0A371CPN9"/>
<evidence type="ECO:0000259" key="1">
    <source>
        <dbReference type="PROSITE" id="PS50181"/>
    </source>
</evidence>
<dbReference type="InterPro" id="IPR032675">
    <property type="entry name" value="LRR_dom_sf"/>
</dbReference>
<dbReference type="STRING" id="139420.A0A371CPN9"/>
<feature type="domain" description="F-box" evidence="1">
    <location>
        <begin position="101"/>
        <end position="156"/>
    </location>
</feature>
<dbReference type="EMBL" id="KZ857489">
    <property type="protein sequence ID" value="RDX42258.1"/>
    <property type="molecule type" value="Genomic_DNA"/>
</dbReference>
<accession>A0A371CPN9</accession>
<dbReference type="InterPro" id="IPR001810">
    <property type="entry name" value="F-box_dom"/>
</dbReference>
<evidence type="ECO:0000313" key="3">
    <source>
        <dbReference type="Proteomes" id="UP000256964"/>
    </source>
</evidence>
<name>A0A371CPN9_9APHY</name>
<proteinExistence type="predicted"/>
<dbReference type="Gene3D" id="3.80.10.10">
    <property type="entry name" value="Ribonuclease Inhibitor"/>
    <property type="match status" value="1"/>
</dbReference>
<dbReference type="InterPro" id="IPR036047">
    <property type="entry name" value="F-box-like_dom_sf"/>
</dbReference>
<dbReference type="Pfam" id="PF12937">
    <property type="entry name" value="F-box-like"/>
    <property type="match status" value="1"/>
</dbReference>
<evidence type="ECO:0000313" key="2">
    <source>
        <dbReference type="EMBL" id="RDX42258.1"/>
    </source>
</evidence>